<accession>A0ABY7WSE4</accession>
<evidence type="ECO:0000256" key="1">
    <source>
        <dbReference type="SAM" id="Phobius"/>
    </source>
</evidence>
<gene>
    <name evidence="2" type="ORF">PQ472_00305</name>
</gene>
<organism evidence="2 3">
    <name type="scientific">Lacticaseibacillus pabuli</name>
    <dbReference type="NCBI Taxonomy" id="3025672"/>
    <lineage>
        <taxon>Bacteria</taxon>
        <taxon>Bacillati</taxon>
        <taxon>Bacillota</taxon>
        <taxon>Bacilli</taxon>
        <taxon>Lactobacillales</taxon>
        <taxon>Lactobacillaceae</taxon>
        <taxon>Lacticaseibacillus</taxon>
    </lineage>
</organism>
<feature type="transmembrane region" description="Helical" evidence="1">
    <location>
        <begin position="172"/>
        <end position="191"/>
    </location>
</feature>
<dbReference type="EMBL" id="CP117884">
    <property type="protein sequence ID" value="WDF82714.1"/>
    <property type="molecule type" value="Genomic_DNA"/>
</dbReference>
<evidence type="ECO:0000313" key="2">
    <source>
        <dbReference type="EMBL" id="WDF82714.1"/>
    </source>
</evidence>
<reference evidence="2 3" key="1">
    <citation type="submission" date="2023-02" db="EMBL/GenBank/DDBJ databases">
        <title>Genome sequence of Lacticaseibacillus sp. KACC 23028.</title>
        <authorList>
            <person name="Kim S."/>
            <person name="Heo J."/>
            <person name="Kwon S.-W."/>
        </authorList>
    </citation>
    <scope>NUCLEOTIDE SEQUENCE [LARGE SCALE GENOMIC DNA]</scope>
    <source>
        <strain evidence="2 3">KACC 23028</strain>
    </source>
</reference>
<protein>
    <submittedName>
        <fullName evidence="2">Uncharacterized protein</fullName>
    </submittedName>
</protein>
<keyword evidence="1" id="KW-1133">Transmembrane helix</keyword>
<keyword evidence="3" id="KW-1185">Reference proteome</keyword>
<dbReference type="RefSeq" id="WP_274260379.1">
    <property type="nucleotide sequence ID" value="NZ_CP117884.1"/>
</dbReference>
<name>A0ABY7WSE4_9LACO</name>
<sequence length="192" mass="21175">MVSSEARKQNWRGLLGFTTLMVLAVIVIALIHRGDYTTDGLAAQNMPVVNLLRMNHADWQTLFTVPLRVLGWMPIIILLLAILPLPCVYVAPMLGYTPLISYAFTSGAYSVQTLLLMLPALILYTLGMMIATTSARQVSRVVNTAAWQDADVDLGDIWASVRVYWQSYRRQILPLLGLAVAYAAIVGLVAII</sequence>
<dbReference type="Proteomes" id="UP001220377">
    <property type="component" value="Chromosome"/>
</dbReference>
<evidence type="ECO:0000313" key="3">
    <source>
        <dbReference type="Proteomes" id="UP001220377"/>
    </source>
</evidence>
<proteinExistence type="predicted"/>
<feature type="transmembrane region" description="Helical" evidence="1">
    <location>
        <begin position="111"/>
        <end position="131"/>
    </location>
</feature>
<feature type="transmembrane region" description="Helical" evidence="1">
    <location>
        <begin position="69"/>
        <end position="91"/>
    </location>
</feature>
<feature type="transmembrane region" description="Helical" evidence="1">
    <location>
        <begin position="12"/>
        <end position="31"/>
    </location>
</feature>
<keyword evidence="1" id="KW-0472">Membrane</keyword>
<keyword evidence="1" id="KW-0812">Transmembrane</keyword>